<feature type="compositionally biased region" description="Basic and acidic residues" evidence="1">
    <location>
        <begin position="684"/>
        <end position="703"/>
    </location>
</feature>
<comment type="caution">
    <text evidence="2">The sequence shown here is derived from an EMBL/GenBank/DDBJ whole genome shotgun (WGS) entry which is preliminary data.</text>
</comment>
<reference evidence="2 3" key="1">
    <citation type="submission" date="2017-09" db="EMBL/GenBank/DDBJ databases">
        <title>Genome sequencing of Besnoitia besnoiti strain Bb-Ger1.</title>
        <authorList>
            <person name="Schares G."/>
            <person name="Venepally P."/>
            <person name="Lorenzi H.A."/>
        </authorList>
    </citation>
    <scope>NUCLEOTIDE SEQUENCE [LARGE SCALE GENOMIC DNA]</scope>
    <source>
        <strain evidence="2 3">Bb-Ger1</strain>
    </source>
</reference>
<dbReference type="GeneID" id="40306578"/>
<evidence type="ECO:0000256" key="1">
    <source>
        <dbReference type="SAM" id="MobiDB-lite"/>
    </source>
</evidence>
<feature type="region of interest" description="Disordered" evidence="1">
    <location>
        <begin position="166"/>
        <end position="192"/>
    </location>
</feature>
<sequence length="1228" mass="133724">MRAVTCRWVALFSVFVTCFLSSFHVFLLDSRLSRLPGFLHRDGSAGGGGPHGRDAPSSLAAPRRPPASSASSVGDWDGHPTLPAAFLEEGDAEQERAAEHRLAELFHQVYPLLDECTGAPYRGSAGRRGLETPSPLADLHTASNHPQGAGGRAKAPCLAPALCASESPRAPVTPPSPWSPNQDAGSASAAALSDAAPLPPLAHIRGRRRHYRLFFIQPLTYYYGMMDRWVTQMASALMEDAARRRLEQQASGEPAVAETDARESAFSTTDISYDVYIWGEGFPGFPAARPPFPSFCSRAAARCGREGSPGGFASCASHNRLFRALFFPSCAAFSSPSPGAASFGRALSRRFGPQTPNDIFLLHWTHLTRFSDAEGRFRNYDAQFWRAGLHPSSLIVLIEHEWEDDAHRRLLAVQPNLVLHTYSQLLAFGPASKTLVSLGALAGGETGVLRPPRGSHPGDAAETPSPTGLQRVETSTPAGAGDGADANAATRASARRPSRWPLAANAPRVARSARDAFFSALGEWISNAYRPPPTTRVYFSQRFRAQAAEKPQAPAAELLEALLPHGISAACILRGVAPSPLAPGLPAAGAASRRAEATGGGGERGAPGDEEPLASAQDAAGAKAANAAAREAERQSRRAFVEARVETLLRSPRPIDLLTAGNASCSMYPTRDLFSVLFRELAKSQKTAEPETQKLPTGERTESGGDSSTQTATADAPLQGAEGGGGGRAPQGPETRSPRRLTVHQVRHGGYTEAKTHTTISREFPQNFDQLERRFALCEEDARRSRGSQRGDAEECSQVRVTSAEGSEGNRLEEEEEAGRDSGGGATAWASGEQSVKGSRPFTSSHLSAFTKQLNQHRGAYLGSMMQAKICLYGSAEGWVLRKAIEMLASGCIVAEVLLGRRLEKRRKNERTPARGGEPPSGARETEGRENDGEAVAGRRETKPMESAEEERHREARAKRSGEAPPQRLRDDAERRHARQSRFGSREDARFPGDARDFIIPIKIDLEAILRRDETRGKRQAAEERLILAIRQATDAEERRQGAHSEEGEGDRHEEDDDAFIGLRHHENWDIYRALCDLGDETKRLIAEEMRTQLARLVDCVETGELDALRRQAMLFALLQRDYAQVFRDYFFPAVEAYRRGVRGRLLREGDEAGGLGCGAPSPFSSSGACRGLHSSSERFGELADGAPAWRYRSLYRTLLKTLPEKYLLEPVLRVLRAIVPWRLLRWR</sequence>
<keyword evidence="3" id="KW-1185">Reference proteome</keyword>
<protein>
    <submittedName>
        <fullName evidence="2">Uncharacterized protein</fullName>
    </submittedName>
</protein>
<dbReference type="OrthoDB" id="10685807at2759"/>
<gene>
    <name evidence="2" type="ORF">BESB_015170</name>
</gene>
<feature type="compositionally biased region" description="Low complexity" evidence="1">
    <location>
        <begin position="474"/>
        <end position="492"/>
    </location>
</feature>
<dbReference type="RefSeq" id="XP_029216913.1">
    <property type="nucleotide sequence ID" value="XM_029360246.1"/>
</dbReference>
<feature type="compositionally biased region" description="Polar residues" evidence="1">
    <location>
        <begin position="704"/>
        <end position="713"/>
    </location>
</feature>
<dbReference type="Proteomes" id="UP000224006">
    <property type="component" value="Chromosome IX"/>
</dbReference>
<feature type="compositionally biased region" description="Basic and acidic residues" evidence="1">
    <location>
        <begin position="924"/>
        <end position="975"/>
    </location>
</feature>
<evidence type="ECO:0000313" key="3">
    <source>
        <dbReference type="Proteomes" id="UP000224006"/>
    </source>
</evidence>
<feature type="compositionally biased region" description="Low complexity" evidence="1">
    <location>
        <begin position="183"/>
        <end position="192"/>
    </location>
</feature>
<feature type="compositionally biased region" description="Polar residues" evidence="1">
    <location>
        <begin position="832"/>
        <end position="842"/>
    </location>
</feature>
<feature type="region of interest" description="Disordered" evidence="1">
    <location>
        <begin position="782"/>
        <end position="842"/>
    </location>
</feature>
<evidence type="ECO:0000313" key="2">
    <source>
        <dbReference type="EMBL" id="PFH32904.1"/>
    </source>
</evidence>
<feature type="compositionally biased region" description="Low complexity" evidence="1">
    <location>
        <begin position="55"/>
        <end position="72"/>
    </location>
</feature>
<feature type="compositionally biased region" description="Basic and acidic residues" evidence="1">
    <location>
        <begin position="782"/>
        <end position="793"/>
    </location>
</feature>
<feature type="compositionally biased region" description="Basic and acidic residues" evidence="1">
    <location>
        <begin position="1034"/>
        <end position="1053"/>
    </location>
</feature>
<name>A0A2A9M6U3_BESBE</name>
<feature type="region of interest" description="Disordered" evidence="1">
    <location>
        <begin position="684"/>
        <end position="765"/>
    </location>
</feature>
<organism evidence="2 3">
    <name type="scientific">Besnoitia besnoiti</name>
    <name type="common">Apicomplexan protozoan</name>
    <dbReference type="NCBI Taxonomy" id="94643"/>
    <lineage>
        <taxon>Eukaryota</taxon>
        <taxon>Sar</taxon>
        <taxon>Alveolata</taxon>
        <taxon>Apicomplexa</taxon>
        <taxon>Conoidasida</taxon>
        <taxon>Coccidia</taxon>
        <taxon>Eucoccidiorida</taxon>
        <taxon>Eimeriorina</taxon>
        <taxon>Sarcocystidae</taxon>
        <taxon>Besnoitia</taxon>
    </lineage>
</organism>
<dbReference type="KEGG" id="bbes:BESB_015170"/>
<feature type="region of interest" description="Disordered" evidence="1">
    <location>
        <begin position="447"/>
        <end position="500"/>
    </location>
</feature>
<accession>A0A2A9M6U3</accession>
<feature type="compositionally biased region" description="Basic residues" evidence="1">
    <location>
        <begin position="738"/>
        <end position="747"/>
    </location>
</feature>
<dbReference type="VEuPathDB" id="ToxoDB:BESB_015170"/>
<feature type="region of interest" description="Disordered" evidence="1">
    <location>
        <begin position="1033"/>
        <end position="1055"/>
    </location>
</feature>
<feature type="compositionally biased region" description="Low complexity" evidence="1">
    <location>
        <begin position="614"/>
        <end position="629"/>
    </location>
</feature>
<feature type="region of interest" description="Disordered" evidence="1">
    <location>
        <begin position="908"/>
        <end position="991"/>
    </location>
</feature>
<proteinExistence type="predicted"/>
<feature type="region of interest" description="Disordered" evidence="1">
    <location>
        <begin position="42"/>
        <end position="83"/>
    </location>
</feature>
<dbReference type="EMBL" id="NWUJ01000010">
    <property type="protein sequence ID" value="PFH32904.1"/>
    <property type="molecule type" value="Genomic_DNA"/>
</dbReference>
<feature type="region of interest" description="Disordered" evidence="1">
    <location>
        <begin position="585"/>
        <end position="631"/>
    </location>
</feature>
<dbReference type="AlphaFoldDB" id="A0A2A9M6U3"/>